<protein>
    <submittedName>
        <fullName evidence="3">Uncharacterized protein</fullName>
    </submittedName>
</protein>
<feature type="region of interest" description="Disordered" evidence="1">
    <location>
        <begin position="54"/>
        <end position="76"/>
    </location>
</feature>
<dbReference type="OrthoDB" id="7620093at2"/>
<proteinExistence type="predicted"/>
<keyword evidence="2" id="KW-0472">Membrane</keyword>
<dbReference type="Proteomes" id="UP000025171">
    <property type="component" value="Unassembled WGS sequence"/>
</dbReference>
<sequence>MRLNIFTTIVAVICVAFLATLGVFYIQEGSFERAGARMDVALGNLPENAARAANETAETTGDVIQDIADGPDDSPG</sequence>
<dbReference type="eggNOG" id="ENOG503021K">
    <property type="taxonomic scope" value="Bacteria"/>
</dbReference>
<reference evidence="3 4" key="1">
    <citation type="journal article" date="2014" name="Antonie Van Leeuwenhoek">
        <title>Hyphomonas beringensis sp. nov. and Hyphomonas chukchiensis sp. nov., isolated from surface seawater of the Bering Sea and Chukchi Sea.</title>
        <authorList>
            <person name="Li C."/>
            <person name="Lai Q."/>
            <person name="Li G."/>
            <person name="Dong C."/>
            <person name="Wang J."/>
            <person name="Liao Y."/>
            <person name="Shao Z."/>
        </authorList>
    </citation>
    <scope>NUCLEOTIDE SEQUENCE [LARGE SCALE GENOMIC DNA]</scope>
    <source>
        <strain evidence="3 4">MHS-2</strain>
    </source>
</reference>
<keyword evidence="2" id="KW-0812">Transmembrane</keyword>
<feature type="transmembrane region" description="Helical" evidence="2">
    <location>
        <begin position="6"/>
        <end position="26"/>
    </location>
</feature>
<dbReference type="PATRIC" id="fig|1280950.3.peg.2070"/>
<gene>
    <name evidence="3" type="ORF">HJO_10349</name>
</gene>
<name>A0A059FP67_9PROT</name>
<evidence type="ECO:0000256" key="1">
    <source>
        <dbReference type="SAM" id="MobiDB-lite"/>
    </source>
</evidence>
<comment type="caution">
    <text evidence="3">The sequence shown here is derived from an EMBL/GenBank/DDBJ whole genome shotgun (WGS) entry which is preliminary data.</text>
</comment>
<evidence type="ECO:0000313" key="3">
    <source>
        <dbReference type="EMBL" id="KCZ92429.1"/>
    </source>
</evidence>
<dbReference type="RefSeq" id="WP_035616658.1">
    <property type="nucleotide sequence ID" value="NZ_ARYK01000004.1"/>
</dbReference>
<evidence type="ECO:0000313" key="4">
    <source>
        <dbReference type="Proteomes" id="UP000025171"/>
    </source>
</evidence>
<dbReference type="EMBL" id="ARYK01000004">
    <property type="protein sequence ID" value="KCZ92429.1"/>
    <property type="molecule type" value="Genomic_DNA"/>
</dbReference>
<keyword evidence="4" id="KW-1185">Reference proteome</keyword>
<dbReference type="STRING" id="1280950.HJO_10349"/>
<accession>A0A059FP67</accession>
<organism evidence="3 4">
    <name type="scientific">Hyphomonas johnsonii MHS-2</name>
    <dbReference type="NCBI Taxonomy" id="1280950"/>
    <lineage>
        <taxon>Bacteria</taxon>
        <taxon>Pseudomonadati</taxon>
        <taxon>Pseudomonadota</taxon>
        <taxon>Alphaproteobacteria</taxon>
        <taxon>Hyphomonadales</taxon>
        <taxon>Hyphomonadaceae</taxon>
        <taxon>Hyphomonas</taxon>
    </lineage>
</organism>
<dbReference type="AlphaFoldDB" id="A0A059FP67"/>
<keyword evidence="2" id="KW-1133">Transmembrane helix</keyword>
<evidence type="ECO:0000256" key="2">
    <source>
        <dbReference type="SAM" id="Phobius"/>
    </source>
</evidence>